<name>A0ABR2Q7A8_9ROSI</name>
<accession>A0ABR2Q7A8</accession>
<feature type="transmembrane region" description="Helical" evidence="1">
    <location>
        <begin position="63"/>
        <end position="89"/>
    </location>
</feature>
<organism evidence="2 3">
    <name type="scientific">Hibiscus sabdariffa</name>
    <name type="common">roselle</name>
    <dbReference type="NCBI Taxonomy" id="183260"/>
    <lineage>
        <taxon>Eukaryota</taxon>
        <taxon>Viridiplantae</taxon>
        <taxon>Streptophyta</taxon>
        <taxon>Embryophyta</taxon>
        <taxon>Tracheophyta</taxon>
        <taxon>Spermatophyta</taxon>
        <taxon>Magnoliopsida</taxon>
        <taxon>eudicotyledons</taxon>
        <taxon>Gunneridae</taxon>
        <taxon>Pentapetalae</taxon>
        <taxon>rosids</taxon>
        <taxon>malvids</taxon>
        <taxon>Malvales</taxon>
        <taxon>Malvaceae</taxon>
        <taxon>Malvoideae</taxon>
        <taxon>Hibiscus</taxon>
    </lineage>
</organism>
<dbReference type="Proteomes" id="UP001396334">
    <property type="component" value="Unassembled WGS sequence"/>
</dbReference>
<keyword evidence="3" id="KW-1185">Reference proteome</keyword>
<sequence>MGESLVVPRGIGAKGLFLLAILVSSPGPSMFIRVTHLAIVVSVVVSTVSLMTIKGTGFSTPMALVLSLVIGRVPIRSVAIGMTVVGSLVNDTASRELLLEYLALTLTSSFSVLIFVCLPLSLEDRVIEMDWILLSPHIDEVVW</sequence>
<evidence type="ECO:0000313" key="3">
    <source>
        <dbReference type="Proteomes" id="UP001396334"/>
    </source>
</evidence>
<evidence type="ECO:0000256" key="1">
    <source>
        <dbReference type="SAM" id="Phobius"/>
    </source>
</evidence>
<keyword evidence="1" id="KW-0812">Transmembrane</keyword>
<keyword evidence="1" id="KW-1133">Transmembrane helix</keyword>
<protein>
    <submittedName>
        <fullName evidence="2">Uncharacterized protein</fullName>
    </submittedName>
</protein>
<feature type="transmembrane region" description="Helical" evidence="1">
    <location>
        <begin position="30"/>
        <end position="51"/>
    </location>
</feature>
<dbReference type="EMBL" id="JBBPBN010000044">
    <property type="protein sequence ID" value="KAK8996537.1"/>
    <property type="molecule type" value="Genomic_DNA"/>
</dbReference>
<feature type="transmembrane region" description="Helical" evidence="1">
    <location>
        <begin position="101"/>
        <end position="122"/>
    </location>
</feature>
<comment type="caution">
    <text evidence="2">The sequence shown here is derived from an EMBL/GenBank/DDBJ whole genome shotgun (WGS) entry which is preliminary data.</text>
</comment>
<proteinExistence type="predicted"/>
<reference evidence="2 3" key="1">
    <citation type="journal article" date="2024" name="G3 (Bethesda)">
        <title>Genome assembly of Hibiscus sabdariffa L. provides insights into metabolisms of medicinal natural products.</title>
        <authorList>
            <person name="Kim T."/>
        </authorList>
    </citation>
    <scope>NUCLEOTIDE SEQUENCE [LARGE SCALE GENOMIC DNA]</scope>
    <source>
        <strain evidence="2">TK-2024</strain>
        <tissue evidence="2">Old leaves</tissue>
    </source>
</reference>
<keyword evidence="1" id="KW-0472">Membrane</keyword>
<evidence type="ECO:0000313" key="2">
    <source>
        <dbReference type="EMBL" id="KAK8996537.1"/>
    </source>
</evidence>
<gene>
    <name evidence="2" type="ORF">V6N11_081808</name>
</gene>